<dbReference type="Proteomes" id="UP000280696">
    <property type="component" value="Unassembled WGS sequence"/>
</dbReference>
<dbReference type="AlphaFoldDB" id="A0A3A9AK13"/>
<feature type="transmembrane region" description="Helical" evidence="1">
    <location>
        <begin position="440"/>
        <end position="456"/>
    </location>
</feature>
<evidence type="ECO:0000256" key="1">
    <source>
        <dbReference type="SAM" id="Phobius"/>
    </source>
</evidence>
<feature type="transmembrane region" description="Helical" evidence="1">
    <location>
        <begin position="104"/>
        <end position="122"/>
    </location>
</feature>
<evidence type="ECO:0000313" key="3">
    <source>
        <dbReference type="Proteomes" id="UP000280696"/>
    </source>
</evidence>
<gene>
    <name evidence="2" type="ORF">D7V94_10450</name>
</gene>
<sequence>MSGKVKGFFVGSIVFVLLAMTRQALPLHNMEFFVLLCVFYVGAMLLYYLLSGRMKKAANPTGDRLWSIGAVGLVVIWMILFYINETKAEHPLNGDELIRRYFPFPLWIALMAGGTIFLLWLLGRKPGTFGKAGSGIRKAVRVAVSLLFTAGVSVQFYAPNIFQDIQGGTYHSHAYTNSIIHACWLIPYSEDLECLYGHYGILYMPVLKFLHKCFHVDYLTGIFIVAAVLAGISILLFLYILNYFAKNDIIFYLGMLAIGEQYFMLMQGGVYLQVHPHRMIFPMLLLALALLEYKKGKRYDLAAVFFITLSFVWSTEVGLVIMCSFAFYRWIGRIMDGKVFSLQKGLMLIRELAVYFLLPFVLSYIIINGYNLLAGGGILDFQEFMFPLISDRDYIDMIELTLPDVTHAWIGTAILFMGATAPALYEVFWPAQKEKGLKSFYFLLGLMSLMLMLYYINRPAEGSMFIILFFMLIWQGIILQKGQDVYQDWKEKKGALFDEPDRFVLLCLRVITTFLLFMMAFDSVYSMPKAFKTSAETIWKRDELMEFAQYVYFQIPPDAVSFGEGVPELMSMIDRDTHLHTTEWSYRNMPLDTMERIRYGLEGEEWFFCCLKSLSDMQDHYPGLTDNYYLHEEFEYNGEKFGFFRINE</sequence>
<organism evidence="2 3">
    <name type="scientific">Parablautia intestinalis</name>
    <dbReference type="NCBI Taxonomy" id="2320100"/>
    <lineage>
        <taxon>Bacteria</taxon>
        <taxon>Bacillati</taxon>
        <taxon>Bacillota</taxon>
        <taxon>Clostridia</taxon>
        <taxon>Lachnospirales</taxon>
        <taxon>Lachnospiraceae</taxon>
        <taxon>Parablautia</taxon>
    </lineage>
</organism>
<feature type="transmembrane region" description="Helical" evidence="1">
    <location>
        <begin position="407"/>
        <end position="428"/>
    </location>
</feature>
<feature type="transmembrane region" description="Helical" evidence="1">
    <location>
        <begin position="503"/>
        <end position="521"/>
    </location>
</feature>
<accession>A0A3A9AK13</accession>
<comment type="caution">
    <text evidence="2">The sequence shown here is derived from an EMBL/GenBank/DDBJ whole genome shotgun (WGS) entry which is preliminary data.</text>
</comment>
<dbReference type="RefSeq" id="WP_120469476.1">
    <property type="nucleotide sequence ID" value="NZ_RAYQ01000010.1"/>
</dbReference>
<keyword evidence="1" id="KW-0812">Transmembrane</keyword>
<reference evidence="2 3" key="1">
    <citation type="submission" date="2018-09" db="EMBL/GenBank/DDBJ databases">
        <title>Murine metabolic-syndrome-specific gut microbial biobank.</title>
        <authorList>
            <person name="Liu C."/>
        </authorList>
    </citation>
    <scope>NUCLEOTIDE SEQUENCE [LARGE SCALE GENOMIC DNA]</scope>
    <source>
        <strain evidence="2 3">0.1xD8-82</strain>
    </source>
</reference>
<name>A0A3A9AK13_9FIRM</name>
<keyword evidence="1" id="KW-0472">Membrane</keyword>
<proteinExistence type="predicted"/>
<protein>
    <submittedName>
        <fullName evidence="2">Uncharacterized protein</fullName>
    </submittedName>
</protein>
<feature type="transmembrane region" description="Helical" evidence="1">
    <location>
        <begin position="302"/>
        <end position="331"/>
    </location>
</feature>
<dbReference type="OrthoDB" id="1967873at2"/>
<evidence type="ECO:0000313" key="2">
    <source>
        <dbReference type="EMBL" id="RKI91314.1"/>
    </source>
</evidence>
<dbReference type="EMBL" id="RAYQ01000010">
    <property type="protein sequence ID" value="RKI91314.1"/>
    <property type="molecule type" value="Genomic_DNA"/>
</dbReference>
<feature type="transmembrane region" description="Helical" evidence="1">
    <location>
        <begin position="218"/>
        <end position="243"/>
    </location>
</feature>
<feature type="transmembrane region" description="Helical" evidence="1">
    <location>
        <begin position="249"/>
        <end position="272"/>
    </location>
</feature>
<keyword evidence="1" id="KW-1133">Transmembrane helix</keyword>
<feature type="transmembrane region" description="Helical" evidence="1">
    <location>
        <begin position="352"/>
        <end position="373"/>
    </location>
</feature>
<feature type="transmembrane region" description="Helical" evidence="1">
    <location>
        <begin position="462"/>
        <end position="482"/>
    </location>
</feature>
<feature type="transmembrane region" description="Helical" evidence="1">
    <location>
        <begin position="33"/>
        <end position="50"/>
    </location>
</feature>
<feature type="transmembrane region" description="Helical" evidence="1">
    <location>
        <begin position="65"/>
        <end position="84"/>
    </location>
</feature>
<keyword evidence="3" id="KW-1185">Reference proteome</keyword>